<reference evidence="3 4" key="1">
    <citation type="submission" date="2018-05" db="EMBL/GenBank/DDBJ databases">
        <title>Oceanovita maritima gen. nov., sp. nov., a marine bacterium in the family Rhodobacteraceae isolated from surface seawater of Lundu port Xiamen, China.</title>
        <authorList>
            <person name="Hetharua B.H."/>
            <person name="Min D."/>
            <person name="Liao H."/>
            <person name="Tian Y."/>
        </authorList>
    </citation>
    <scope>NUCLEOTIDE SEQUENCE [LARGE SCALE GENOMIC DNA]</scope>
    <source>
        <strain evidence="3 4">FSX-11</strain>
    </source>
</reference>
<accession>A0A2V4NPJ3</accession>
<name>A0A2V4NPJ3_9RHOB</name>
<organism evidence="3 4">
    <name type="scientific">Litorivita pollutaquae</name>
    <dbReference type="NCBI Taxonomy" id="2200892"/>
    <lineage>
        <taxon>Bacteria</taxon>
        <taxon>Pseudomonadati</taxon>
        <taxon>Pseudomonadota</taxon>
        <taxon>Alphaproteobacteria</taxon>
        <taxon>Rhodobacterales</taxon>
        <taxon>Paracoccaceae</taxon>
        <taxon>Litorivita</taxon>
    </lineage>
</organism>
<evidence type="ECO:0000256" key="1">
    <source>
        <dbReference type="SAM" id="Phobius"/>
    </source>
</evidence>
<evidence type="ECO:0000313" key="3">
    <source>
        <dbReference type="EMBL" id="PYC46516.1"/>
    </source>
</evidence>
<evidence type="ECO:0008006" key="5">
    <source>
        <dbReference type="Google" id="ProtNLM"/>
    </source>
</evidence>
<protein>
    <recommendedName>
        <fullName evidence="5">VPLPA-CTERM protein sorting domain-containing protein</fullName>
    </recommendedName>
</protein>
<feature type="transmembrane region" description="Helical" evidence="1">
    <location>
        <begin position="149"/>
        <end position="169"/>
    </location>
</feature>
<gene>
    <name evidence="3" type="ORF">DI396_15405</name>
</gene>
<comment type="caution">
    <text evidence="3">The sequence shown here is derived from an EMBL/GenBank/DDBJ whole genome shotgun (WGS) entry which is preliminary data.</text>
</comment>
<evidence type="ECO:0000313" key="4">
    <source>
        <dbReference type="Proteomes" id="UP000248012"/>
    </source>
</evidence>
<dbReference type="InterPro" id="IPR022472">
    <property type="entry name" value="VPLPA-CTERM"/>
</dbReference>
<dbReference type="EMBL" id="QFVT01000013">
    <property type="protein sequence ID" value="PYC46516.1"/>
    <property type="molecule type" value="Genomic_DNA"/>
</dbReference>
<sequence>MSMLSLKALVVGAVMALAATTAQAATVSGALGVNGSGGPFDAGFYQQVALGTTTLGSGTPICYAAPYNCFTFSGTTIQGNFNIGAADLPFNGFVFDFTGLAGNIVGVNIVSNSTAITQSNLFWDADSFAIDLNGSIYGSATFEVDLAPAVPLPAGLPLLLSGLGAAGLLRRKAKKS</sequence>
<keyword evidence="1" id="KW-1133">Transmembrane helix</keyword>
<keyword evidence="1" id="KW-0472">Membrane</keyword>
<keyword evidence="1" id="KW-0812">Transmembrane</keyword>
<keyword evidence="4" id="KW-1185">Reference proteome</keyword>
<dbReference type="AlphaFoldDB" id="A0A2V4NPJ3"/>
<dbReference type="RefSeq" id="WP_110797206.1">
    <property type="nucleotide sequence ID" value="NZ_KZ826492.1"/>
</dbReference>
<feature type="signal peptide" evidence="2">
    <location>
        <begin position="1"/>
        <end position="24"/>
    </location>
</feature>
<keyword evidence="2" id="KW-0732">Signal</keyword>
<dbReference type="NCBIfam" id="TIGR03370">
    <property type="entry name" value="VPLPA-CTERM"/>
    <property type="match status" value="1"/>
</dbReference>
<evidence type="ECO:0000256" key="2">
    <source>
        <dbReference type="SAM" id="SignalP"/>
    </source>
</evidence>
<feature type="chain" id="PRO_5015906584" description="VPLPA-CTERM protein sorting domain-containing protein" evidence="2">
    <location>
        <begin position="25"/>
        <end position="176"/>
    </location>
</feature>
<proteinExistence type="predicted"/>
<dbReference type="Proteomes" id="UP000248012">
    <property type="component" value="Unassembled WGS sequence"/>
</dbReference>